<evidence type="ECO:0000313" key="3">
    <source>
        <dbReference type="EMBL" id="KXT87459.1"/>
    </source>
</evidence>
<sequence length="678" mass="78946">MISQVNKLASYATYRQLYNDGKKDTYFIISKFIEHTIVSNELNSFDVEKMSSLLNENFGFRIPSYVIQSAIKRIDFVSKRDRQFSVSQDNLSSDSEITQELEESGLKSRALMSRLIKYVKNEEDKDQEINEEKLTREFTSFLLDDSFNGDYSSIISKFIIENNTDAAFLKDINQIKEGAILFSGLNYTSDISKLTWKNSINLYVETEILFHLAGYNGLFFQNLANDMFQLINEMNQKSSKRIISIRYYKEVSEDIEHFFGTAEEIVKGNRSADIGNVAMEEIVRDCSTPADVINKRARFANILKQHSISEADSLNYYSPKYHDFNIESQEIVEKYGLAAENKEKYLKHLNYTNILRKKDDINSESLSLKESKHLVITEVGKILQMANDFNKENEDFNAPLAISMSSLTNRLWFDLNKGFGSEHLPSTFNILEKSRLILSNILTQKVAKQYDKVKESYKKGELSEDDLNENIIELRKKMMKPEDIDQEQLNNIDDIIKPNGLEIYKSGKERLEKKVKKLEHDNKVKELDRQKVVEEKKRAEKEVENSKKEITRISNEKRIQVQKRINDIEARKDNADKKVAGRIKFIRGLITIVLILIVLLFIYIGNKWNFDILTYIITIFPLIGITMKIYTGNKFESLNLINKILFRTEEYFKSKVYKEYNIDLEVLEELKKDLIATD</sequence>
<keyword evidence="2" id="KW-1133">Transmembrane helix</keyword>
<protein>
    <submittedName>
        <fullName evidence="3">Uncharacterized protein</fullName>
    </submittedName>
</protein>
<comment type="caution">
    <text evidence="3">The sequence shown here is derived from an EMBL/GenBank/DDBJ whole genome shotgun (WGS) entry which is preliminary data.</text>
</comment>
<dbReference type="OrthoDB" id="2082064at2"/>
<dbReference type="AlphaFoldDB" id="A0A139PEC8"/>
<name>A0A139PEC8_STROR</name>
<gene>
    <name evidence="3" type="ORF">SORDD16_00723</name>
</gene>
<feature type="transmembrane region" description="Helical" evidence="2">
    <location>
        <begin position="585"/>
        <end position="606"/>
    </location>
</feature>
<dbReference type="EMBL" id="LQOB01000080">
    <property type="protein sequence ID" value="KXT87459.1"/>
    <property type="molecule type" value="Genomic_DNA"/>
</dbReference>
<keyword evidence="1" id="KW-0175">Coiled coil</keyword>
<organism evidence="3 4">
    <name type="scientific">Streptococcus oralis</name>
    <dbReference type="NCBI Taxonomy" id="1303"/>
    <lineage>
        <taxon>Bacteria</taxon>
        <taxon>Bacillati</taxon>
        <taxon>Bacillota</taxon>
        <taxon>Bacilli</taxon>
        <taxon>Lactobacillales</taxon>
        <taxon>Streptococcaceae</taxon>
        <taxon>Streptococcus</taxon>
    </lineage>
</organism>
<feature type="coiled-coil region" evidence="1">
    <location>
        <begin position="501"/>
        <end position="578"/>
    </location>
</feature>
<keyword evidence="2" id="KW-0472">Membrane</keyword>
<evidence type="ECO:0000256" key="1">
    <source>
        <dbReference type="SAM" id="Coils"/>
    </source>
</evidence>
<accession>A0A139PEC8</accession>
<dbReference type="PATRIC" id="fig|1303.79.peg.809"/>
<reference evidence="3 4" key="1">
    <citation type="submission" date="2016-01" db="EMBL/GenBank/DDBJ databases">
        <title>Highly variable Streptococcus oralis are common among viridans streptococci isolated from primates.</title>
        <authorList>
            <person name="Denapaite D."/>
            <person name="Rieger M."/>
            <person name="Koendgen S."/>
            <person name="Brueckner R."/>
            <person name="Ochigava I."/>
            <person name="Kappeler P."/>
            <person name="Maetz-Rensing K."/>
            <person name="Leendertz F."/>
            <person name="Hakenbeck R."/>
        </authorList>
    </citation>
    <scope>NUCLEOTIDE SEQUENCE [LARGE SCALE GENOMIC DNA]</scope>
    <source>
        <strain evidence="3 4">DD16</strain>
    </source>
</reference>
<proteinExistence type="predicted"/>
<evidence type="ECO:0000313" key="4">
    <source>
        <dbReference type="Proteomes" id="UP000072653"/>
    </source>
</evidence>
<dbReference type="RefSeq" id="WP_061452429.1">
    <property type="nucleotide sequence ID" value="NZ_KQ969551.1"/>
</dbReference>
<keyword evidence="2" id="KW-0812">Transmembrane</keyword>
<dbReference type="Proteomes" id="UP000072653">
    <property type="component" value="Unassembled WGS sequence"/>
</dbReference>
<feature type="transmembrane region" description="Helical" evidence="2">
    <location>
        <begin position="612"/>
        <end position="630"/>
    </location>
</feature>
<evidence type="ECO:0000256" key="2">
    <source>
        <dbReference type="SAM" id="Phobius"/>
    </source>
</evidence>